<dbReference type="InterPro" id="IPR032427">
    <property type="entry name" value="P22_portal"/>
</dbReference>
<keyword evidence="3" id="KW-1185">Reference proteome</keyword>
<protein>
    <recommendedName>
        <fullName evidence="4">Portal protein</fullName>
    </recommendedName>
</protein>
<proteinExistence type="predicted"/>
<feature type="region of interest" description="Disordered" evidence="1">
    <location>
        <begin position="599"/>
        <end position="632"/>
    </location>
</feature>
<reference evidence="2" key="1">
    <citation type="submission" date="2020-09" db="EMBL/GenBank/DDBJ databases">
        <title>New species isolated from human feces.</title>
        <authorList>
            <person name="Kitahara M."/>
            <person name="Shigeno Y."/>
            <person name="Shime M."/>
            <person name="Matsumoto Y."/>
            <person name="Nakamura S."/>
            <person name="Motooka D."/>
            <person name="Fukuoka S."/>
            <person name="Nishikawa H."/>
            <person name="Benno Y."/>
        </authorList>
    </citation>
    <scope>NUCLEOTIDE SEQUENCE</scope>
    <source>
        <strain evidence="2">MM35</strain>
        <plasmid evidence="2">pMM35_01</plasmid>
    </source>
</reference>
<accession>A0A810Q0P6</accession>
<evidence type="ECO:0000256" key="1">
    <source>
        <dbReference type="SAM" id="MobiDB-lite"/>
    </source>
</evidence>
<geneLocation type="plasmid" evidence="2 3">
    <name>pMM35_01</name>
</geneLocation>
<dbReference type="RefSeq" id="WP_212821838.1">
    <property type="nucleotide sequence ID" value="NZ_AP023416.1"/>
</dbReference>
<dbReference type="KEGG" id="vfa:MM35RIKEN_22070"/>
<evidence type="ECO:0000313" key="2">
    <source>
        <dbReference type="EMBL" id="BCK80015.1"/>
    </source>
</evidence>
<organism evidence="2 3">
    <name type="scientific">Vescimonas fastidiosa</name>
    <dbReference type="NCBI Taxonomy" id="2714353"/>
    <lineage>
        <taxon>Bacteria</taxon>
        <taxon>Bacillati</taxon>
        <taxon>Bacillota</taxon>
        <taxon>Clostridia</taxon>
        <taxon>Eubacteriales</taxon>
        <taxon>Oscillospiraceae</taxon>
        <taxon>Vescimonas</taxon>
    </lineage>
</organism>
<sequence length="632" mass="70761">MDGMTLQKPKIGTEEVRRAAQILKKYKQGKAHLESRIIDNEQFWKMRHWQQMEKNGQGGNPGDPQPASAWLVNCLLSKHADAMDCYPEPTVLPREEGDRAEAAKLTRILPVVLKQNQFKRTYSDAWWYKLKSGCAAYGVFWDAGKLGGLGDISIRRMDLLNLFWEPGVRDIQDSEHFFSTELISNAQLLRSYPQLEGKLGGGSFTVSRFLYDDTVDTSDKSLVVDWYYHTTEGGRRVLQYCKFVGETVLYATENDTKVPTEERVAGFEPDGTPRVENVPVGLPMSLRGWYDHGKYPFVFDVLFPEEGTPCGYGYIDLCKSPQKQIDLMNQAILKNTLAAATPRFFVRADGAVNENEYADWTKPFVHTNGNLGSDSIAPIHTAGLDSVYVAILQSKIAEMKETAGNRDVANGGTASGVTAATAIAALQEAGGKLSRNMIDDGYEAFSDVVTLCIELIRQFYSLPRQFRLLGGEFASYDSSGLQPVAMSDGVEVSYRVPVFDLEISAQQENPYKTMEYNQFALQLFQMGFFRDDMAQQALRCLELMDFKNKDLVMGMIRRGQTQQKEIESLRTRLLQTAEVLDRAKGTNLAQTLAREYAGGAAADGTGAGKHREEKTTAMERSRRSTREAVRPR</sequence>
<keyword evidence="2" id="KW-0614">Plasmid</keyword>
<name>A0A810Q0P6_9FIRM</name>
<dbReference type="Proteomes" id="UP000681343">
    <property type="component" value="Plasmid pMM35_01"/>
</dbReference>
<dbReference type="Pfam" id="PF16510">
    <property type="entry name" value="P22_portal"/>
    <property type="match status" value="1"/>
</dbReference>
<gene>
    <name evidence="2" type="ORF">MM35RIKEN_22070</name>
</gene>
<feature type="compositionally biased region" description="Basic and acidic residues" evidence="1">
    <location>
        <begin position="609"/>
        <end position="632"/>
    </location>
</feature>
<dbReference type="EMBL" id="AP023416">
    <property type="protein sequence ID" value="BCK80015.1"/>
    <property type="molecule type" value="Genomic_DNA"/>
</dbReference>
<evidence type="ECO:0008006" key="4">
    <source>
        <dbReference type="Google" id="ProtNLM"/>
    </source>
</evidence>
<evidence type="ECO:0000313" key="3">
    <source>
        <dbReference type="Proteomes" id="UP000681343"/>
    </source>
</evidence>
<dbReference type="AlphaFoldDB" id="A0A810Q0P6"/>